<accession>A0A2M7RB95</accession>
<dbReference type="AlphaFoldDB" id="A0A2M7RB95"/>
<comment type="caution">
    <text evidence="1">The sequence shown here is derived from an EMBL/GenBank/DDBJ whole genome shotgun (WGS) entry which is preliminary data.</text>
</comment>
<evidence type="ECO:0000313" key="2">
    <source>
        <dbReference type="Proteomes" id="UP000228689"/>
    </source>
</evidence>
<proteinExistence type="predicted"/>
<dbReference type="EMBL" id="PFMC01000080">
    <property type="protein sequence ID" value="PIY93934.1"/>
    <property type="molecule type" value="Genomic_DNA"/>
</dbReference>
<dbReference type="InterPro" id="IPR021857">
    <property type="entry name" value="DUF3467"/>
</dbReference>
<dbReference type="Proteomes" id="UP000228689">
    <property type="component" value="Unassembled WGS sequence"/>
</dbReference>
<evidence type="ECO:0000313" key="1">
    <source>
        <dbReference type="EMBL" id="PIY93934.1"/>
    </source>
</evidence>
<name>A0A2M7RB95_9BACT</name>
<dbReference type="Pfam" id="PF11950">
    <property type="entry name" value="DUF3467"/>
    <property type="match status" value="1"/>
</dbReference>
<protein>
    <submittedName>
        <fullName evidence="1">DUF3467 domain-containing protein</fullName>
    </submittedName>
</protein>
<gene>
    <name evidence="1" type="ORF">COY67_03355</name>
</gene>
<reference evidence="2" key="1">
    <citation type="submission" date="2017-09" db="EMBL/GenBank/DDBJ databases">
        <title>Depth-based differentiation of microbial function through sediment-hosted aquifers and enrichment of novel symbionts in the deep terrestrial subsurface.</title>
        <authorList>
            <person name="Probst A.J."/>
            <person name="Ladd B."/>
            <person name="Jarett J.K."/>
            <person name="Geller-Mcgrath D.E."/>
            <person name="Sieber C.M.K."/>
            <person name="Emerson J.B."/>
            <person name="Anantharaman K."/>
            <person name="Thomas B.C."/>
            <person name="Malmstrom R."/>
            <person name="Stieglmeier M."/>
            <person name="Klingl A."/>
            <person name="Woyke T."/>
            <person name="Ryan C.M."/>
            <person name="Banfield J.F."/>
        </authorList>
    </citation>
    <scope>NUCLEOTIDE SEQUENCE [LARGE SCALE GENOMIC DNA]</scope>
</reference>
<sequence>MTDKQPHQAGQANQPQTQIKIVDNIPGTEYTNMMQVRHNKDEFQTIFLNVMPPTGKTVSKIVTSPGHMKRIVMALQENLKKYEEQFGKIDESEEPVNFGFEERKNS</sequence>
<organism evidence="1 2">
    <name type="scientific">Candidatus Komeilibacteria bacterium CG_4_10_14_0_8_um_filter_37_78</name>
    <dbReference type="NCBI Taxonomy" id="1974471"/>
    <lineage>
        <taxon>Bacteria</taxon>
        <taxon>Candidatus Komeiliibacteriota</taxon>
    </lineage>
</organism>